<organism evidence="8 9">
    <name type="scientific">Fluviispira sanaruensis</name>
    <dbReference type="NCBI Taxonomy" id="2493639"/>
    <lineage>
        <taxon>Bacteria</taxon>
        <taxon>Pseudomonadati</taxon>
        <taxon>Bdellovibrionota</taxon>
        <taxon>Oligoflexia</taxon>
        <taxon>Silvanigrellales</taxon>
        <taxon>Silvanigrellaceae</taxon>
        <taxon>Fluviispira</taxon>
    </lineage>
</organism>
<keyword evidence="9" id="KW-1185">Reference proteome</keyword>
<feature type="domain" description="EamA" evidence="7">
    <location>
        <begin position="5"/>
        <end position="139"/>
    </location>
</feature>
<evidence type="ECO:0000313" key="9">
    <source>
        <dbReference type="Proteomes" id="UP000291236"/>
    </source>
</evidence>
<evidence type="ECO:0000256" key="1">
    <source>
        <dbReference type="ARBA" id="ARBA00004651"/>
    </source>
</evidence>
<feature type="transmembrane region" description="Helical" evidence="6">
    <location>
        <begin position="248"/>
        <end position="266"/>
    </location>
</feature>
<dbReference type="InterPro" id="IPR037185">
    <property type="entry name" value="EmrE-like"/>
</dbReference>
<dbReference type="AlphaFoldDB" id="A0A4P2VZ81"/>
<feature type="transmembrane region" description="Helical" evidence="6">
    <location>
        <begin position="272"/>
        <end position="292"/>
    </location>
</feature>
<keyword evidence="4 6" id="KW-1133">Transmembrane helix</keyword>
<keyword evidence="3 6" id="KW-0812">Transmembrane</keyword>
<dbReference type="PANTHER" id="PTHR32322:SF18">
    <property type="entry name" value="S-ADENOSYLMETHIONINE_S-ADENOSYLHOMOCYSTEINE TRANSPORTER"/>
    <property type="match status" value="1"/>
</dbReference>
<evidence type="ECO:0000256" key="5">
    <source>
        <dbReference type="ARBA" id="ARBA00023136"/>
    </source>
</evidence>
<feature type="transmembrane region" description="Helical" evidence="6">
    <location>
        <begin position="93"/>
        <end position="114"/>
    </location>
</feature>
<protein>
    <submittedName>
        <fullName evidence="8">EamA/RhaT family transporter</fullName>
    </submittedName>
</protein>
<evidence type="ECO:0000313" key="8">
    <source>
        <dbReference type="EMBL" id="BBH54232.1"/>
    </source>
</evidence>
<dbReference type="InterPro" id="IPR000620">
    <property type="entry name" value="EamA_dom"/>
</dbReference>
<feature type="transmembrane region" description="Helical" evidence="6">
    <location>
        <begin position="66"/>
        <end position="87"/>
    </location>
</feature>
<name>A0A4P2VZ81_FLUSA</name>
<dbReference type="Proteomes" id="UP000291236">
    <property type="component" value="Chromosome"/>
</dbReference>
<gene>
    <name evidence="8" type="ORF">JCM31447_26920</name>
</gene>
<feature type="transmembrane region" description="Helical" evidence="6">
    <location>
        <begin position="126"/>
        <end position="144"/>
    </location>
</feature>
<evidence type="ECO:0000259" key="7">
    <source>
        <dbReference type="Pfam" id="PF00892"/>
    </source>
</evidence>
<feature type="transmembrane region" description="Helical" evidence="6">
    <location>
        <begin position="150"/>
        <end position="171"/>
    </location>
</feature>
<keyword evidence="2" id="KW-1003">Cell membrane</keyword>
<dbReference type="KEGG" id="sbf:JCM31447_26920"/>
<evidence type="ECO:0000256" key="2">
    <source>
        <dbReference type="ARBA" id="ARBA00022475"/>
    </source>
</evidence>
<reference evidence="8 9" key="1">
    <citation type="submission" date="2018-12" db="EMBL/GenBank/DDBJ databases">
        <title>Rubrispira sanarue gen. nov., sp., nov., a member of the order Silvanigrellales, isolated from a brackish lake in Hamamatsu Japan.</title>
        <authorList>
            <person name="Maejima Y."/>
            <person name="Iino T."/>
            <person name="Muraguchi Y."/>
            <person name="Fukuda K."/>
            <person name="Nojiri H."/>
            <person name="Ohkuma M."/>
            <person name="Moriuchi R."/>
            <person name="Dohra H."/>
            <person name="Kimbara K."/>
            <person name="Shintani M."/>
        </authorList>
    </citation>
    <scope>NUCLEOTIDE SEQUENCE [LARGE SCALE GENOMIC DNA]</scope>
    <source>
        <strain evidence="8 9">RF1110005</strain>
    </source>
</reference>
<dbReference type="PANTHER" id="PTHR32322">
    <property type="entry name" value="INNER MEMBRANE TRANSPORTER"/>
    <property type="match status" value="1"/>
</dbReference>
<dbReference type="Pfam" id="PF00892">
    <property type="entry name" value="EamA"/>
    <property type="match status" value="2"/>
</dbReference>
<feature type="domain" description="EamA" evidence="7">
    <location>
        <begin position="155"/>
        <end position="289"/>
    </location>
</feature>
<proteinExistence type="predicted"/>
<dbReference type="RefSeq" id="WP_130611595.1">
    <property type="nucleotide sequence ID" value="NZ_AP019368.1"/>
</dbReference>
<accession>A0A4P2VZ81</accession>
<dbReference type="GO" id="GO:0005886">
    <property type="term" value="C:plasma membrane"/>
    <property type="evidence" value="ECO:0007669"/>
    <property type="project" value="UniProtKB-SubCell"/>
</dbReference>
<feature type="transmembrane region" description="Helical" evidence="6">
    <location>
        <begin position="31"/>
        <end position="54"/>
    </location>
</feature>
<evidence type="ECO:0000256" key="6">
    <source>
        <dbReference type="SAM" id="Phobius"/>
    </source>
</evidence>
<dbReference type="EMBL" id="AP019368">
    <property type="protein sequence ID" value="BBH54232.1"/>
    <property type="molecule type" value="Genomic_DNA"/>
</dbReference>
<comment type="subcellular location">
    <subcellularLocation>
        <location evidence="1">Cell membrane</location>
        <topology evidence="1">Multi-pass membrane protein</topology>
    </subcellularLocation>
</comment>
<feature type="transmembrane region" description="Helical" evidence="6">
    <location>
        <begin position="183"/>
        <end position="203"/>
    </location>
</feature>
<evidence type="ECO:0000256" key="4">
    <source>
        <dbReference type="ARBA" id="ARBA00022989"/>
    </source>
</evidence>
<sequence length="299" mass="32961">MPKLLAIFLVICSTFFWGTNFNVGKYVVGEIAPMIATALRFLIASFLIFVLVMLKERNFLQTFKKNIKIYSILGIIGVAGFNGLFLFGVKYSSPINCALIMSTNPLITNIFAYFILKKKIYSYQKIGMLLSLIGVIIILTQGSFHTILSLNFAVGDILIIIGNICWALYGVLSIRYLSKSSPIITTASTMIIGTIALIIFSFFEGHVDQAFHQSSSIYFAITFMAIFGAVLAYLFWNIGMAQLGAAQTSIFFNFVPVFTVLVSLFLGHPIYFIQVVGGAIILCGVIISSNVIRLPINAN</sequence>
<evidence type="ECO:0000256" key="3">
    <source>
        <dbReference type="ARBA" id="ARBA00022692"/>
    </source>
</evidence>
<dbReference type="OrthoDB" id="4167046at2"/>
<keyword evidence="5 6" id="KW-0472">Membrane</keyword>
<feature type="transmembrane region" description="Helical" evidence="6">
    <location>
        <begin position="215"/>
        <end position="236"/>
    </location>
</feature>
<dbReference type="SUPFAM" id="SSF103481">
    <property type="entry name" value="Multidrug resistance efflux transporter EmrE"/>
    <property type="match status" value="2"/>
</dbReference>
<dbReference type="InterPro" id="IPR050638">
    <property type="entry name" value="AA-Vitamin_Transporters"/>
</dbReference>